<comment type="caution">
    <text evidence="2">The sequence shown here is derived from an EMBL/GenBank/DDBJ whole genome shotgun (WGS) entry which is preliminary data.</text>
</comment>
<dbReference type="Proteomes" id="UP001595955">
    <property type="component" value="Unassembled WGS sequence"/>
</dbReference>
<evidence type="ECO:0000256" key="1">
    <source>
        <dbReference type="SAM" id="MobiDB-lite"/>
    </source>
</evidence>
<proteinExistence type="predicted"/>
<feature type="compositionally biased region" description="Acidic residues" evidence="1">
    <location>
        <begin position="217"/>
        <end position="234"/>
    </location>
</feature>
<feature type="region of interest" description="Disordered" evidence="1">
    <location>
        <begin position="181"/>
        <end position="335"/>
    </location>
</feature>
<feature type="compositionally biased region" description="Gly residues" evidence="1">
    <location>
        <begin position="184"/>
        <end position="196"/>
    </location>
</feature>
<evidence type="ECO:0000313" key="2">
    <source>
        <dbReference type="EMBL" id="MFC4555823.1"/>
    </source>
</evidence>
<protein>
    <recommendedName>
        <fullName evidence="4">Transposase</fullName>
    </recommendedName>
</protein>
<feature type="region of interest" description="Disordered" evidence="1">
    <location>
        <begin position="367"/>
        <end position="405"/>
    </location>
</feature>
<feature type="compositionally biased region" description="Acidic residues" evidence="1">
    <location>
        <begin position="271"/>
        <end position="280"/>
    </location>
</feature>
<name>A0ABV9DD63_9MICO</name>
<evidence type="ECO:0000313" key="3">
    <source>
        <dbReference type="Proteomes" id="UP001595955"/>
    </source>
</evidence>
<reference evidence="3" key="1">
    <citation type="journal article" date="2019" name="Int. J. Syst. Evol. Microbiol.">
        <title>The Global Catalogue of Microorganisms (GCM) 10K type strain sequencing project: providing services to taxonomists for standard genome sequencing and annotation.</title>
        <authorList>
            <consortium name="The Broad Institute Genomics Platform"/>
            <consortium name="The Broad Institute Genome Sequencing Center for Infectious Disease"/>
            <person name="Wu L."/>
            <person name="Ma J."/>
        </authorList>
    </citation>
    <scope>NUCLEOTIDE SEQUENCE [LARGE SCALE GENOMIC DNA]</scope>
    <source>
        <strain evidence="3">JCM 3369</strain>
    </source>
</reference>
<evidence type="ECO:0008006" key="4">
    <source>
        <dbReference type="Google" id="ProtNLM"/>
    </source>
</evidence>
<accession>A0ABV9DD63</accession>
<feature type="compositionally biased region" description="Basic and acidic residues" evidence="1">
    <location>
        <begin position="296"/>
        <end position="335"/>
    </location>
</feature>
<dbReference type="RefSeq" id="WP_122824269.1">
    <property type="nucleotide sequence ID" value="NZ_CP033325.1"/>
</dbReference>
<sequence>MSDVVVVARELYGLGLAEFVAERDRRAKAARADGDRGLAQAVKALRKPSVAAWAANMLARRRSEVLDDVVRVGEELRTAQAALDRARMRELDRERRRVLRDVVAAARAVGDELGQHVGEAAAGELDTMVRAAMVDPRAAQALLSGLLVATMEATGLGAVDLDGALAVPGVVPDADAVDDLVEVGGRGGGDAGGRPGRPGRPGAARAGEAARARGDEAADDDEGKAAEPEEDDAGAETGARGPGRPGRRAGKDRRRGGGPRAEEDGAASDGDAAEEGDEPAAAEPPAGTRSGTRSRTLADEHRRTRARERAQAARDRAEAREATTTEELREAEERARTVQARILQLQAEIDELRRGIAEREHALDRAEDDLAAAQSRRDRASRRADDAREAADAAREELDALDVDA</sequence>
<feature type="compositionally biased region" description="Basic residues" evidence="1">
    <location>
        <begin position="245"/>
        <end position="257"/>
    </location>
</feature>
<dbReference type="EMBL" id="JBHSGF010000007">
    <property type="protein sequence ID" value="MFC4555823.1"/>
    <property type="molecule type" value="Genomic_DNA"/>
</dbReference>
<keyword evidence="3" id="KW-1185">Reference proteome</keyword>
<feature type="compositionally biased region" description="Basic and acidic residues" evidence="1">
    <location>
        <begin position="375"/>
        <end position="398"/>
    </location>
</feature>
<gene>
    <name evidence="2" type="ORF">ACFO3F_11245</name>
</gene>
<organism evidence="2 3">
    <name type="scientific">Georgenia faecalis</name>
    <dbReference type="NCBI Taxonomy" id="2483799"/>
    <lineage>
        <taxon>Bacteria</taxon>
        <taxon>Bacillati</taxon>
        <taxon>Actinomycetota</taxon>
        <taxon>Actinomycetes</taxon>
        <taxon>Micrococcales</taxon>
        <taxon>Bogoriellaceae</taxon>
        <taxon>Georgenia</taxon>
    </lineage>
</organism>